<evidence type="ECO:0000313" key="1">
    <source>
        <dbReference type="EMBL" id="GLX76959.1"/>
    </source>
</evidence>
<protein>
    <recommendedName>
        <fullName evidence="3">Tetratricopeptide repeat protein</fullName>
    </recommendedName>
</protein>
<organism evidence="1 2">
    <name type="scientific">Thalassotalea insulae</name>
    <dbReference type="NCBI Taxonomy" id="2056778"/>
    <lineage>
        <taxon>Bacteria</taxon>
        <taxon>Pseudomonadati</taxon>
        <taxon>Pseudomonadota</taxon>
        <taxon>Gammaproteobacteria</taxon>
        <taxon>Alteromonadales</taxon>
        <taxon>Colwelliaceae</taxon>
        <taxon>Thalassotalea</taxon>
    </lineage>
</organism>
<proteinExistence type="predicted"/>
<keyword evidence="2" id="KW-1185">Reference proteome</keyword>
<evidence type="ECO:0008006" key="3">
    <source>
        <dbReference type="Google" id="ProtNLM"/>
    </source>
</evidence>
<reference evidence="1 2" key="1">
    <citation type="submission" date="2023-03" db="EMBL/GenBank/DDBJ databases">
        <title>Draft genome sequence of Thalassotalea insulae KCTC 62186T.</title>
        <authorList>
            <person name="Sawabe T."/>
        </authorList>
    </citation>
    <scope>NUCLEOTIDE SEQUENCE [LARGE SCALE GENOMIC DNA]</scope>
    <source>
        <strain evidence="1 2">KCTC 62186</strain>
    </source>
</reference>
<comment type="caution">
    <text evidence="1">The sequence shown here is derived from an EMBL/GenBank/DDBJ whole genome shotgun (WGS) entry which is preliminary data.</text>
</comment>
<sequence>MKAPLFSEILEICQGIADASSKDNENARNASYQALIKLCSVNENTPRDHPLQWEALADFTNDSEQAIDIYQKGLACAEKLDLVSFKASIYLAMAQRFNEMAEQEQALASAKQAYDLTEQVSDQELRDEITDFYQSLTSV</sequence>
<gene>
    <name evidence="1" type="ORF">tinsulaeT_02990</name>
</gene>
<dbReference type="EMBL" id="BSST01000001">
    <property type="protein sequence ID" value="GLX76959.1"/>
    <property type="molecule type" value="Genomic_DNA"/>
</dbReference>
<dbReference type="SUPFAM" id="SSF48452">
    <property type="entry name" value="TPR-like"/>
    <property type="match status" value="1"/>
</dbReference>
<dbReference type="RefSeq" id="WP_284242763.1">
    <property type="nucleotide sequence ID" value="NZ_BSST01000001.1"/>
</dbReference>
<dbReference type="InterPro" id="IPR011990">
    <property type="entry name" value="TPR-like_helical_dom_sf"/>
</dbReference>
<name>A0ABQ6GP67_9GAMM</name>
<dbReference type="Gene3D" id="1.25.40.10">
    <property type="entry name" value="Tetratricopeptide repeat domain"/>
    <property type="match status" value="1"/>
</dbReference>
<dbReference type="Proteomes" id="UP001157186">
    <property type="component" value="Unassembled WGS sequence"/>
</dbReference>
<accession>A0ABQ6GP67</accession>
<evidence type="ECO:0000313" key="2">
    <source>
        <dbReference type="Proteomes" id="UP001157186"/>
    </source>
</evidence>